<protein>
    <recommendedName>
        <fullName evidence="1">Thioester reductase (TE) domain-containing protein</fullName>
    </recommendedName>
</protein>
<keyword evidence="3" id="KW-1185">Reference proteome</keyword>
<name>A0A8K0SW10_9HYPO</name>
<accession>A0A8K0SW10</accession>
<proteinExistence type="predicted"/>
<gene>
    <name evidence="2" type="ORF">B0I35DRAFT_424125</name>
</gene>
<sequence>MDFLLALRLARALRWVFRLTQLGLLTIYQSPIVLELAGAISRTETTVVITQTCNIMASLLDTYRQLIPETPIPDKTASSAHVVGAVNVLLTGSTGTLGSMFLRSLLNRPNMSHVFCLNRAPDGGRSVQKEVQATSNNKTADFSTDNLETSVRFI</sequence>
<dbReference type="Pfam" id="PF07993">
    <property type="entry name" value="NAD_binding_4"/>
    <property type="match status" value="1"/>
</dbReference>
<evidence type="ECO:0000313" key="2">
    <source>
        <dbReference type="EMBL" id="KAH7324417.1"/>
    </source>
</evidence>
<dbReference type="Proteomes" id="UP000813444">
    <property type="component" value="Unassembled WGS sequence"/>
</dbReference>
<dbReference type="Gene3D" id="3.40.50.720">
    <property type="entry name" value="NAD(P)-binding Rossmann-like Domain"/>
    <property type="match status" value="1"/>
</dbReference>
<dbReference type="OrthoDB" id="4774978at2759"/>
<dbReference type="InterPro" id="IPR036291">
    <property type="entry name" value="NAD(P)-bd_dom_sf"/>
</dbReference>
<dbReference type="SUPFAM" id="SSF51735">
    <property type="entry name" value="NAD(P)-binding Rossmann-fold domains"/>
    <property type="match status" value="1"/>
</dbReference>
<comment type="caution">
    <text evidence="2">The sequence shown here is derived from an EMBL/GenBank/DDBJ whole genome shotgun (WGS) entry which is preliminary data.</text>
</comment>
<dbReference type="EMBL" id="JAGPNK010000003">
    <property type="protein sequence ID" value="KAH7324417.1"/>
    <property type="molecule type" value="Genomic_DNA"/>
</dbReference>
<dbReference type="AlphaFoldDB" id="A0A8K0SW10"/>
<evidence type="ECO:0000259" key="1">
    <source>
        <dbReference type="Pfam" id="PF07993"/>
    </source>
</evidence>
<dbReference type="InterPro" id="IPR013120">
    <property type="entry name" value="FAR_NAD-bd"/>
</dbReference>
<feature type="domain" description="Thioester reductase (TE)" evidence="1">
    <location>
        <begin position="90"/>
        <end position="137"/>
    </location>
</feature>
<organism evidence="2 3">
    <name type="scientific">Stachybotrys elegans</name>
    <dbReference type="NCBI Taxonomy" id="80388"/>
    <lineage>
        <taxon>Eukaryota</taxon>
        <taxon>Fungi</taxon>
        <taxon>Dikarya</taxon>
        <taxon>Ascomycota</taxon>
        <taxon>Pezizomycotina</taxon>
        <taxon>Sordariomycetes</taxon>
        <taxon>Hypocreomycetidae</taxon>
        <taxon>Hypocreales</taxon>
        <taxon>Stachybotryaceae</taxon>
        <taxon>Stachybotrys</taxon>
    </lineage>
</organism>
<evidence type="ECO:0000313" key="3">
    <source>
        <dbReference type="Proteomes" id="UP000813444"/>
    </source>
</evidence>
<reference evidence="2" key="1">
    <citation type="journal article" date="2021" name="Nat. Commun.">
        <title>Genetic determinants of endophytism in the Arabidopsis root mycobiome.</title>
        <authorList>
            <person name="Mesny F."/>
            <person name="Miyauchi S."/>
            <person name="Thiergart T."/>
            <person name="Pickel B."/>
            <person name="Atanasova L."/>
            <person name="Karlsson M."/>
            <person name="Huettel B."/>
            <person name="Barry K.W."/>
            <person name="Haridas S."/>
            <person name="Chen C."/>
            <person name="Bauer D."/>
            <person name="Andreopoulos W."/>
            <person name="Pangilinan J."/>
            <person name="LaButti K."/>
            <person name="Riley R."/>
            <person name="Lipzen A."/>
            <person name="Clum A."/>
            <person name="Drula E."/>
            <person name="Henrissat B."/>
            <person name="Kohler A."/>
            <person name="Grigoriev I.V."/>
            <person name="Martin F.M."/>
            <person name="Hacquard S."/>
        </authorList>
    </citation>
    <scope>NUCLEOTIDE SEQUENCE</scope>
    <source>
        <strain evidence="2">MPI-CAGE-CH-0235</strain>
    </source>
</reference>